<evidence type="ECO:0000256" key="5">
    <source>
        <dbReference type="SAM" id="MobiDB-lite"/>
    </source>
</evidence>
<dbReference type="KEGG" id="epa:110243893"/>
<dbReference type="PROSITE" id="PS00678">
    <property type="entry name" value="WD_REPEATS_1"/>
    <property type="match status" value="1"/>
</dbReference>
<reference evidence="6" key="1">
    <citation type="submission" date="2022-11" db="UniProtKB">
        <authorList>
            <consortium name="EnsemblMetazoa"/>
        </authorList>
    </citation>
    <scope>IDENTIFICATION</scope>
</reference>
<evidence type="ECO:0000256" key="3">
    <source>
        <dbReference type="ARBA" id="ARBA00022737"/>
    </source>
</evidence>
<dbReference type="CDD" id="cd17041">
    <property type="entry name" value="Ubl_WDR48"/>
    <property type="match status" value="1"/>
</dbReference>
<dbReference type="PROSITE" id="PS50294">
    <property type="entry name" value="WD_REPEATS_REGION"/>
    <property type="match status" value="3"/>
</dbReference>
<dbReference type="GO" id="GO:0043130">
    <property type="term" value="F:ubiquitin binding"/>
    <property type="evidence" value="ECO:0007669"/>
    <property type="project" value="TreeGrafter"/>
</dbReference>
<feature type="repeat" description="WD" evidence="4">
    <location>
        <begin position="4"/>
        <end position="45"/>
    </location>
</feature>
<name>A0A913XKD9_EXADI</name>
<dbReference type="InterPro" id="IPR001680">
    <property type="entry name" value="WD40_rpt"/>
</dbReference>
<proteinExistence type="inferred from homology"/>
<evidence type="ECO:0008006" key="8">
    <source>
        <dbReference type="Google" id="ProtNLM"/>
    </source>
</evidence>
<dbReference type="Gene3D" id="2.130.10.10">
    <property type="entry name" value="YVTN repeat-like/Quinoprotein amine dehydrogenase"/>
    <property type="match status" value="1"/>
</dbReference>
<dbReference type="Pfam" id="PF11816">
    <property type="entry name" value="DUF3337"/>
    <property type="match status" value="1"/>
</dbReference>
<feature type="repeat" description="WD" evidence="4">
    <location>
        <begin position="55"/>
        <end position="87"/>
    </location>
</feature>
<keyword evidence="7" id="KW-1185">Reference proteome</keyword>
<dbReference type="InterPro" id="IPR019775">
    <property type="entry name" value="WD40_repeat_CS"/>
</dbReference>
<dbReference type="PROSITE" id="PS50082">
    <property type="entry name" value="WD_REPEATS_2"/>
    <property type="match status" value="3"/>
</dbReference>
<dbReference type="PANTHER" id="PTHR19862">
    <property type="entry name" value="WD REPEAT-CONTAINING PROTEIN 48"/>
    <property type="match status" value="1"/>
</dbReference>
<dbReference type="Proteomes" id="UP000887567">
    <property type="component" value="Unplaced"/>
</dbReference>
<keyword evidence="2 4" id="KW-0853">WD repeat</keyword>
<dbReference type="Pfam" id="PF00400">
    <property type="entry name" value="WD40"/>
    <property type="match status" value="4"/>
</dbReference>
<feature type="region of interest" description="Disordered" evidence="5">
    <location>
        <begin position="516"/>
        <end position="545"/>
    </location>
</feature>
<evidence type="ECO:0000313" key="6">
    <source>
        <dbReference type="EnsemblMetazoa" id="XP_020905705.2"/>
    </source>
</evidence>
<dbReference type="InterPro" id="IPR021772">
    <property type="entry name" value="WDR48/Bun107"/>
</dbReference>
<dbReference type="InterPro" id="IPR051246">
    <property type="entry name" value="WDR48"/>
</dbReference>
<dbReference type="GeneID" id="110243893"/>
<dbReference type="PRINTS" id="PR00320">
    <property type="entry name" value="GPROTEINBRPT"/>
</dbReference>
<dbReference type="SMART" id="SM00320">
    <property type="entry name" value="WD40"/>
    <property type="match status" value="5"/>
</dbReference>
<accession>A0A913XKD9</accession>
<dbReference type="GO" id="GO:0000724">
    <property type="term" value="P:double-strand break repair via homologous recombination"/>
    <property type="evidence" value="ECO:0007669"/>
    <property type="project" value="TreeGrafter"/>
</dbReference>
<keyword evidence="3" id="KW-0677">Repeat</keyword>
<dbReference type="OMA" id="IIRVWHT"/>
<sequence length="591" mass="65971">MSTLRTHKDYVKALAYAADKELVASGGLDKQIFLWDVNTLTALTATNNTVTTSSLSGQKDSIYSLAMNRSGTVLISGSTEKILRVWDPRTCGKVMKLKGHMDNVKAICIDADGTHCLSGSSDGSIRLWSLGQQRCLATYRIHEEGVWALAANDSFSEFFSSGRDKHVYWTDITRDDGSVLLFVEEAPVLSLEYGHDPSSLWIGTTSSNINCWPVDFAKLENESAMDNNESEPVPICTSKRMVIKGAPSINKFNILRDRRHILTKDTNDNVILWDVLKAQKVKELGQVNYDEELKRREMRVYVPNWFSVDIKTGMLTITLEESDVFCVWISISDVPGLEPRILDNRAMALDIKHVNYGVLLLQALLEHWPETHTVATDENEHGCNNHAEDGREASASEININVEPKVVVGNGFYSIPDHTPLIFSESSGTGRTLFRLLASDASGENEGYLLAETVPQWVVDVTVKRQTPKFPKIAFSLQPHATSTSKSLKPDKLSASDMLHVRKVIEHVYEKVIGWDNTSHSSSTPTTPTGEKTQNPPTYDNEEDRASIAESRVELLCQDQVLDPGMDLRTVKHFTWKGAGDLVLQYRLLKQ</sequence>
<evidence type="ECO:0000256" key="2">
    <source>
        <dbReference type="ARBA" id="ARBA00022574"/>
    </source>
</evidence>
<dbReference type="PANTHER" id="PTHR19862:SF14">
    <property type="entry name" value="WD REPEAT-CONTAINING PROTEIN 48"/>
    <property type="match status" value="1"/>
</dbReference>
<dbReference type="OrthoDB" id="2421129at2759"/>
<evidence type="ECO:0000313" key="7">
    <source>
        <dbReference type="Proteomes" id="UP000887567"/>
    </source>
</evidence>
<dbReference type="SUPFAM" id="SSF50978">
    <property type="entry name" value="WD40 repeat-like"/>
    <property type="match status" value="1"/>
</dbReference>
<dbReference type="CDD" id="cd00200">
    <property type="entry name" value="WD40"/>
    <property type="match status" value="1"/>
</dbReference>
<dbReference type="EnsemblMetazoa" id="XM_021050046.2">
    <property type="protein sequence ID" value="XP_020905705.2"/>
    <property type="gene ID" value="LOC110243893"/>
</dbReference>
<feature type="compositionally biased region" description="Low complexity" evidence="5">
    <location>
        <begin position="518"/>
        <end position="529"/>
    </location>
</feature>
<dbReference type="RefSeq" id="XP_020905705.2">
    <property type="nucleotide sequence ID" value="XM_021050046.2"/>
</dbReference>
<feature type="repeat" description="WD" evidence="4">
    <location>
        <begin position="97"/>
        <end position="138"/>
    </location>
</feature>
<dbReference type="InterPro" id="IPR015943">
    <property type="entry name" value="WD40/YVTN_repeat-like_dom_sf"/>
</dbReference>
<organism evidence="6 7">
    <name type="scientific">Exaiptasia diaphana</name>
    <name type="common">Tropical sea anemone</name>
    <name type="synonym">Aiptasia pulchella</name>
    <dbReference type="NCBI Taxonomy" id="2652724"/>
    <lineage>
        <taxon>Eukaryota</taxon>
        <taxon>Metazoa</taxon>
        <taxon>Cnidaria</taxon>
        <taxon>Anthozoa</taxon>
        <taxon>Hexacorallia</taxon>
        <taxon>Actiniaria</taxon>
        <taxon>Aiptasiidae</taxon>
        <taxon>Exaiptasia</taxon>
    </lineage>
</organism>
<dbReference type="AlphaFoldDB" id="A0A913XKD9"/>
<comment type="similarity">
    <text evidence="1">Belongs to the WD repeat WDR48 family.</text>
</comment>
<evidence type="ECO:0000256" key="4">
    <source>
        <dbReference type="PROSITE-ProRule" id="PRU00221"/>
    </source>
</evidence>
<evidence type="ECO:0000256" key="1">
    <source>
        <dbReference type="ARBA" id="ARBA00006917"/>
    </source>
</evidence>
<protein>
    <recommendedName>
        <fullName evidence="8">WD repeat-containing protein 48</fullName>
    </recommendedName>
</protein>
<dbReference type="InterPro" id="IPR020472">
    <property type="entry name" value="WD40_PAC1"/>
</dbReference>
<dbReference type="InterPro" id="IPR036322">
    <property type="entry name" value="WD40_repeat_dom_sf"/>
</dbReference>